<dbReference type="EMBL" id="WTYK01000001">
    <property type="protein sequence ID" value="MXP40356.1"/>
    <property type="molecule type" value="Genomic_DNA"/>
</dbReference>
<evidence type="ECO:0000313" key="1">
    <source>
        <dbReference type="EMBL" id="MXP40356.1"/>
    </source>
</evidence>
<comment type="caution">
    <text evidence="1">The sequence shown here is derived from an EMBL/GenBank/DDBJ whole genome shotgun (WGS) entry which is preliminary data.</text>
</comment>
<dbReference type="Proteomes" id="UP000469159">
    <property type="component" value="Unassembled WGS sequence"/>
</dbReference>
<proteinExistence type="predicted"/>
<dbReference type="OrthoDB" id="8479273at2"/>
<organism evidence="1 2">
    <name type="scientific">Croceibacterium soli</name>
    <dbReference type="NCBI Taxonomy" id="1739690"/>
    <lineage>
        <taxon>Bacteria</taxon>
        <taxon>Pseudomonadati</taxon>
        <taxon>Pseudomonadota</taxon>
        <taxon>Alphaproteobacteria</taxon>
        <taxon>Sphingomonadales</taxon>
        <taxon>Erythrobacteraceae</taxon>
        <taxon>Croceibacterium</taxon>
    </lineage>
</organism>
<gene>
    <name evidence="1" type="ORF">GRI75_01690</name>
</gene>
<sequence length="249" mass="26297">MLYGRISSKRGGLTASVAAAALVFAGVPTASFAIDALGNEERPGLSGFAFTPASVDPKLAKFVAERATGSKKLMRFTPAGVAERGSRSVTVAVRVDEGSAKAISVRSAIAAAREQMALGSVVRLAPVRYNLGLSRGYQSFAQPSELSKKLSDAAIPDLSSYKPSAGVKEEPSRFGARIALDQEDKAGSAPRTHDALGDQTLDVAGSYRLTRNLDVTAGVRYSQERDRIAPLADPELDSQAVYVGTQFRF</sequence>
<dbReference type="AlphaFoldDB" id="A0A6I4UPJ9"/>
<keyword evidence="2" id="KW-1185">Reference proteome</keyword>
<reference evidence="1 2" key="1">
    <citation type="submission" date="2019-12" db="EMBL/GenBank/DDBJ databases">
        <title>Genomic-based taxomic classification of the family Erythrobacteraceae.</title>
        <authorList>
            <person name="Xu L."/>
        </authorList>
    </citation>
    <scope>NUCLEOTIDE SEQUENCE [LARGE SCALE GENOMIC DNA]</scope>
    <source>
        <strain evidence="1 2">MCCC 1K02066</strain>
    </source>
</reference>
<name>A0A6I4UPJ9_9SPHN</name>
<dbReference type="RefSeq" id="WP_160745196.1">
    <property type="nucleotide sequence ID" value="NZ_WTYK01000001.1"/>
</dbReference>
<evidence type="ECO:0008006" key="3">
    <source>
        <dbReference type="Google" id="ProtNLM"/>
    </source>
</evidence>
<protein>
    <recommendedName>
        <fullName evidence="3">Porin</fullName>
    </recommendedName>
</protein>
<accession>A0A6I4UPJ9</accession>
<evidence type="ECO:0000313" key="2">
    <source>
        <dbReference type="Proteomes" id="UP000469159"/>
    </source>
</evidence>